<dbReference type="PROSITE" id="PS00455">
    <property type="entry name" value="AMP_BINDING"/>
    <property type="match status" value="1"/>
</dbReference>
<keyword evidence="5" id="KW-0436">Ligase</keyword>
<dbReference type="CDD" id="cd05936">
    <property type="entry name" value="FC-FACS_FadD_like"/>
    <property type="match status" value="1"/>
</dbReference>
<evidence type="ECO:0000256" key="14">
    <source>
        <dbReference type="ARBA" id="ARBA00042773"/>
    </source>
</evidence>
<dbReference type="PANTHER" id="PTHR43767:SF8">
    <property type="entry name" value="LONG-CHAIN-FATTY-ACID--COA LIGASE"/>
    <property type="match status" value="1"/>
</dbReference>
<evidence type="ECO:0000256" key="12">
    <source>
        <dbReference type="ARBA" id="ARBA00026121"/>
    </source>
</evidence>
<dbReference type="RefSeq" id="WP_085515932.1">
    <property type="nucleotide sequence ID" value="NZ_FXAW01000001.1"/>
</dbReference>
<keyword evidence="7" id="KW-0276">Fatty acid metabolism</keyword>
<keyword evidence="9" id="KW-0460">Magnesium</keyword>
<protein>
    <recommendedName>
        <fullName evidence="13">Long-chain-fatty-acid--CoA ligase</fullName>
        <ecNumber evidence="12">6.2.1.3</ecNumber>
    </recommendedName>
    <alternativeName>
        <fullName evidence="14">Long-chain acyl-CoA synthetase</fullName>
    </alternativeName>
</protein>
<dbReference type="Pfam" id="PF00501">
    <property type="entry name" value="AMP-binding"/>
    <property type="match status" value="1"/>
</dbReference>
<dbReference type="InterPro" id="IPR045851">
    <property type="entry name" value="AMP-bd_C_sf"/>
</dbReference>
<evidence type="ECO:0000256" key="8">
    <source>
        <dbReference type="ARBA" id="ARBA00022840"/>
    </source>
</evidence>
<evidence type="ECO:0000259" key="15">
    <source>
        <dbReference type="Pfam" id="PF00501"/>
    </source>
</evidence>
<evidence type="ECO:0000313" key="18">
    <source>
        <dbReference type="Proteomes" id="UP000193804"/>
    </source>
</evidence>
<dbReference type="FunFam" id="3.30.300.30:FF:000006">
    <property type="entry name" value="Long-chain-fatty-acid--CoA ligase FadD"/>
    <property type="match status" value="1"/>
</dbReference>
<evidence type="ECO:0000259" key="16">
    <source>
        <dbReference type="Pfam" id="PF13193"/>
    </source>
</evidence>
<dbReference type="STRING" id="1028.SAMN05661096_00982"/>
<evidence type="ECO:0000256" key="3">
    <source>
        <dbReference type="ARBA" id="ARBA00005005"/>
    </source>
</evidence>
<dbReference type="Gene3D" id="3.30.300.30">
    <property type="match status" value="1"/>
</dbReference>
<evidence type="ECO:0000256" key="13">
    <source>
        <dbReference type="ARBA" id="ARBA00039545"/>
    </source>
</evidence>
<name>A0A1X7IRY6_9BACT</name>
<comment type="cofactor">
    <cofactor evidence="1">
        <name>Mg(2+)</name>
        <dbReference type="ChEBI" id="CHEBI:18420"/>
    </cofactor>
</comment>
<evidence type="ECO:0000256" key="5">
    <source>
        <dbReference type="ARBA" id="ARBA00022598"/>
    </source>
</evidence>
<keyword evidence="6" id="KW-0547">Nucleotide-binding</keyword>
<organism evidence="17 18">
    <name type="scientific">Marivirga sericea</name>
    <dbReference type="NCBI Taxonomy" id="1028"/>
    <lineage>
        <taxon>Bacteria</taxon>
        <taxon>Pseudomonadati</taxon>
        <taxon>Bacteroidota</taxon>
        <taxon>Cytophagia</taxon>
        <taxon>Cytophagales</taxon>
        <taxon>Marivirgaceae</taxon>
        <taxon>Marivirga</taxon>
    </lineage>
</organism>
<feature type="domain" description="AMP-binding enzyme C-terminal" evidence="16">
    <location>
        <begin position="472"/>
        <end position="546"/>
    </location>
</feature>
<proteinExistence type="inferred from homology"/>
<dbReference type="OrthoDB" id="9778383at2"/>
<keyword evidence="8" id="KW-0067">ATP-binding</keyword>
<reference evidence="18" key="1">
    <citation type="submission" date="2017-04" db="EMBL/GenBank/DDBJ databases">
        <authorList>
            <person name="Varghese N."/>
            <person name="Submissions S."/>
        </authorList>
    </citation>
    <scope>NUCLEOTIDE SEQUENCE [LARGE SCALE GENOMIC DNA]</scope>
    <source>
        <strain evidence="18">DSM 4125</strain>
    </source>
</reference>
<dbReference type="FunFam" id="3.40.50.12780:FF:000003">
    <property type="entry name" value="Long-chain-fatty-acid--CoA ligase FadD"/>
    <property type="match status" value="1"/>
</dbReference>
<keyword evidence="10" id="KW-0443">Lipid metabolism</keyword>
<dbReference type="InterPro" id="IPR050237">
    <property type="entry name" value="ATP-dep_AMP-bd_enzyme"/>
</dbReference>
<dbReference type="InterPro" id="IPR042099">
    <property type="entry name" value="ANL_N_sf"/>
</dbReference>
<evidence type="ECO:0000256" key="1">
    <source>
        <dbReference type="ARBA" id="ARBA00001946"/>
    </source>
</evidence>
<dbReference type="EC" id="6.2.1.3" evidence="12"/>
<dbReference type="Gene3D" id="3.40.50.12780">
    <property type="entry name" value="N-terminal domain of ligase-like"/>
    <property type="match status" value="1"/>
</dbReference>
<dbReference type="InterPro" id="IPR000873">
    <property type="entry name" value="AMP-dep_synth/lig_dom"/>
</dbReference>
<dbReference type="Proteomes" id="UP000193804">
    <property type="component" value="Unassembled WGS sequence"/>
</dbReference>
<gene>
    <name evidence="17" type="ORF">SAMN05661096_00982</name>
</gene>
<dbReference type="PANTHER" id="PTHR43767">
    <property type="entry name" value="LONG-CHAIN-FATTY-ACID--COA LIGASE"/>
    <property type="match status" value="1"/>
</dbReference>
<evidence type="ECO:0000256" key="9">
    <source>
        <dbReference type="ARBA" id="ARBA00022842"/>
    </source>
</evidence>
<dbReference type="InterPro" id="IPR025110">
    <property type="entry name" value="AMP-bd_C"/>
</dbReference>
<dbReference type="SUPFAM" id="SSF56801">
    <property type="entry name" value="Acetyl-CoA synthetase-like"/>
    <property type="match status" value="1"/>
</dbReference>
<sequence>MSDFPWYNNYPKGVPREINPDQYKNLPALFEEVFQKYGSNEAYENMGKVLTYSEVDELSNNFAAYLQNEAGLKKGDRMAIQMPNCLQYPIAMIGALKAGVIVVGTNPLYTAREMAHQFKDSGAKAIVIVANFASNLEKILEETEIKTVVVTQLGDMLGGLKGGIVNFVVKNIKKMVPSFNLPTAVKFKDALKKGKSTSFKKPEIDPSDLAFLQYTGGTTGVSKGAQLSHRNLVAHTMQTKEWFKPLFADGVQEQMITALPLYHIFALAVNGILMFSIGAKSILITNPRDMPAFIKELKKHPFTLMTGVNTLFNGLLNQPNIKEVDFSHLKGSIGGGMAVQRAVAEKWKELTGGPLVEGYGLSETSPVLSVNPLDGTERIGTIGMPTPSTDMKILDEEGKEVNLGEPGEICGKGPQVMSGYWNKPELNEETFFNKEWFRTGDIGVQDEDGFFKIVDRKKDMINVSGFNVYPNEIEDVIAGMDKVLEVAVIGIPDEKSTEVVKAFVVKKDESLTEQEILDYCKENLTKYKCPKAVSFEKELPKSNVGKIIRRHLRER</sequence>
<comment type="similarity">
    <text evidence="4">Belongs to the ATP-dependent AMP-binding enzyme family.</text>
</comment>
<evidence type="ECO:0000256" key="2">
    <source>
        <dbReference type="ARBA" id="ARBA00004170"/>
    </source>
</evidence>
<keyword evidence="18" id="KW-1185">Reference proteome</keyword>
<dbReference type="GO" id="GO:0004467">
    <property type="term" value="F:long-chain fatty acid-CoA ligase activity"/>
    <property type="evidence" value="ECO:0007669"/>
    <property type="project" value="UniProtKB-EC"/>
</dbReference>
<dbReference type="Pfam" id="PF13193">
    <property type="entry name" value="AMP-binding_C"/>
    <property type="match status" value="1"/>
</dbReference>
<dbReference type="GO" id="GO:0016020">
    <property type="term" value="C:membrane"/>
    <property type="evidence" value="ECO:0007669"/>
    <property type="project" value="UniProtKB-SubCell"/>
</dbReference>
<evidence type="ECO:0000256" key="6">
    <source>
        <dbReference type="ARBA" id="ARBA00022741"/>
    </source>
</evidence>
<evidence type="ECO:0000256" key="4">
    <source>
        <dbReference type="ARBA" id="ARBA00006432"/>
    </source>
</evidence>
<evidence type="ECO:0000256" key="7">
    <source>
        <dbReference type="ARBA" id="ARBA00022832"/>
    </source>
</evidence>
<comment type="subcellular location">
    <subcellularLocation>
        <location evidence="2">Membrane</location>
        <topology evidence="2">Peripheral membrane protein</topology>
    </subcellularLocation>
</comment>
<dbReference type="EMBL" id="FXAW01000001">
    <property type="protein sequence ID" value="SMG17654.1"/>
    <property type="molecule type" value="Genomic_DNA"/>
</dbReference>
<accession>A0A1X7IRY6</accession>
<evidence type="ECO:0000256" key="10">
    <source>
        <dbReference type="ARBA" id="ARBA00023098"/>
    </source>
</evidence>
<feature type="domain" description="AMP-dependent synthetase/ligase" evidence="15">
    <location>
        <begin position="30"/>
        <end position="421"/>
    </location>
</feature>
<dbReference type="GO" id="GO:0005524">
    <property type="term" value="F:ATP binding"/>
    <property type="evidence" value="ECO:0007669"/>
    <property type="project" value="UniProtKB-KW"/>
</dbReference>
<dbReference type="InterPro" id="IPR020845">
    <property type="entry name" value="AMP-binding_CS"/>
</dbReference>
<dbReference type="AlphaFoldDB" id="A0A1X7IRY6"/>
<evidence type="ECO:0000313" key="17">
    <source>
        <dbReference type="EMBL" id="SMG17654.1"/>
    </source>
</evidence>
<evidence type="ECO:0000256" key="11">
    <source>
        <dbReference type="ARBA" id="ARBA00023136"/>
    </source>
</evidence>
<keyword evidence="11" id="KW-0472">Membrane</keyword>
<comment type="pathway">
    <text evidence="3">Lipid metabolism; fatty acid beta-oxidation.</text>
</comment>